<dbReference type="HAMAP" id="MF_01007">
    <property type="entry name" value="16SrRNA_methyltr_H"/>
    <property type="match status" value="1"/>
</dbReference>
<organism evidence="8 9">
    <name type="scientific">Candidatus Danuiimicrobium aquiferis</name>
    <dbReference type="NCBI Taxonomy" id="1801832"/>
    <lineage>
        <taxon>Bacteria</taxon>
        <taxon>Pseudomonadati</taxon>
        <taxon>Candidatus Omnitrophota</taxon>
        <taxon>Candidatus Danuiimicrobium</taxon>
    </lineage>
</organism>
<dbReference type="Proteomes" id="UP000178187">
    <property type="component" value="Unassembled WGS sequence"/>
</dbReference>
<dbReference type="Gene3D" id="1.10.150.170">
    <property type="entry name" value="Putative methyltransferase TM0872, insert domain"/>
    <property type="match status" value="1"/>
</dbReference>
<comment type="catalytic activity">
    <reaction evidence="7">
        <text>cytidine(1402) in 16S rRNA + S-adenosyl-L-methionine = N(4)-methylcytidine(1402) in 16S rRNA + S-adenosyl-L-homocysteine + H(+)</text>
        <dbReference type="Rhea" id="RHEA:42928"/>
        <dbReference type="Rhea" id="RHEA-COMP:10286"/>
        <dbReference type="Rhea" id="RHEA-COMP:10287"/>
        <dbReference type="ChEBI" id="CHEBI:15378"/>
        <dbReference type="ChEBI" id="CHEBI:57856"/>
        <dbReference type="ChEBI" id="CHEBI:59789"/>
        <dbReference type="ChEBI" id="CHEBI:74506"/>
        <dbReference type="ChEBI" id="CHEBI:82748"/>
        <dbReference type="EC" id="2.1.1.199"/>
    </reaction>
</comment>
<comment type="function">
    <text evidence="7">Specifically methylates the N4 position of cytidine in position 1402 (C1402) of 16S rRNA.</text>
</comment>
<feature type="binding site" evidence="7">
    <location>
        <position position="98"/>
    </location>
    <ligand>
        <name>S-adenosyl-L-methionine</name>
        <dbReference type="ChEBI" id="CHEBI:59789"/>
    </ligand>
</feature>
<feature type="binding site" evidence="7">
    <location>
        <position position="50"/>
    </location>
    <ligand>
        <name>S-adenosyl-L-methionine</name>
        <dbReference type="ChEBI" id="CHEBI:59789"/>
    </ligand>
</feature>
<dbReference type="InterPro" id="IPR023397">
    <property type="entry name" value="SAM-dep_MeTrfase_MraW_recog"/>
</dbReference>
<evidence type="ECO:0000313" key="8">
    <source>
        <dbReference type="EMBL" id="OGW95610.1"/>
    </source>
</evidence>
<dbReference type="SUPFAM" id="SSF53335">
    <property type="entry name" value="S-adenosyl-L-methionine-dependent methyltransferases"/>
    <property type="match status" value="1"/>
</dbReference>
<dbReference type="EMBL" id="MHFR01000060">
    <property type="protein sequence ID" value="OGW95610.1"/>
    <property type="molecule type" value="Genomic_DNA"/>
</dbReference>
<evidence type="ECO:0000313" key="9">
    <source>
        <dbReference type="Proteomes" id="UP000178187"/>
    </source>
</evidence>
<comment type="similarity">
    <text evidence="1 7">Belongs to the methyltransferase superfamily. RsmH family.</text>
</comment>
<evidence type="ECO:0000256" key="3">
    <source>
        <dbReference type="ARBA" id="ARBA00022552"/>
    </source>
</evidence>
<dbReference type="PANTHER" id="PTHR11265:SF0">
    <property type="entry name" value="12S RRNA N4-METHYLCYTIDINE METHYLTRANSFERASE"/>
    <property type="match status" value="1"/>
</dbReference>
<dbReference type="NCBIfam" id="TIGR00006">
    <property type="entry name" value="16S rRNA (cytosine(1402)-N(4))-methyltransferase RsmH"/>
    <property type="match status" value="1"/>
</dbReference>
<feature type="binding site" evidence="7">
    <location>
        <position position="105"/>
    </location>
    <ligand>
        <name>S-adenosyl-L-methionine</name>
        <dbReference type="ChEBI" id="CHEBI:59789"/>
    </ligand>
</feature>
<evidence type="ECO:0000256" key="2">
    <source>
        <dbReference type="ARBA" id="ARBA00022490"/>
    </source>
</evidence>
<dbReference type="PANTHER" id="PTHR11265">
    <property type="entry name" value="S-ADENOSYL-METHYLTRANSFERASE MRAW"/>
    <property type="match status" value="1"/>
</dbReference>
<dbReference type="GO" id="GO:0071424">
    <property type="term" value="F:rRNA (cytosine-N4-)-methyltransferase activity"/>
    <property type="evidence" value="ECO:0007669"/>
    <property type="project" value="UniProtKB-UniRule"/>
</dbReference>
<accession>A0A1G1KRM2</accession>
<dbReference type="Pfam" id="PF01795">
    <property type="entry name" value="Methyltransf_5"/>
    <property type="match status" value="1"/>
</dbReference>
<comment type="subcellular location">
    <subcellularLocation>
        <location evidence="7">Cytoplasm</location>
    </subcellularLocation>
</comment>
<dbReference type="GO" id="GO:0070475">
    <property type="term" value="P:rRNA base methylation"/>
    <property type="evidence" value="ECO:0007669"/>
    <property type="project" value="UniProtKB-UniRule"/>
</dbReference>
<keyword evidence="4 7" id="KW-0489">Methyltransferase</keyword>
<protein>
    <recommendedName>
        <fullName evidence="7">Ribosomal RNA small subunit methyltransferase H</fullName>
        <ecNumber evidence="7">2.1.1.199</ecNumber>
    </recommendedName>
    <alternativeName>
        <fullName evidence="7">16S rRNA m(4)C1402 methyltransferase</fullName>
    </alternativeName>
    <alternativeName>
        <fullName evidence="7">rRNA (cytosine-N(4)-)-methyltransferase RsmH</fullName>
    </alternativeName>
</protein>
<keyword evidence="6 7" id="KW-0949">S-adenosyl-L-methionine</keyword>
<dbReference type="Gene3D" id="3.40.50.150">
    <property type="entry name" value="Vaccinia Virus protein VP39"/>
    <property type="match status" value="1"/>
</dbReference>
<evidence type="ECO:0000256" key="1">
    <source>
        <dbReference type="ARBA" id="ARBA00010396"/>
    </source>
</evidence>
<evidence type="ECO:0000256" key="5">
    <source>
        <dbReference type="ARBA" id="ARBA00022679"/>
    </source>
</evidence>
<keyword evidence="5 7" id="KW-0808">Transferase</keyword>
<keyword evidence="2 7" id="KW-0963">Cytoplasm</keyword>
<feature type="binding site" evidence="7">
    <location>
        <begin position="30"/>
        <end position="32"/>
    </location>
    <ligand>
        <name>S-adenosyl-L-methionine</name>
        <dbReference type="ChEBI" id="CHEBI:59789"/>
    </ligand>
</feature>
<evidence type="ECO:0000256" key="6">
    <source>
        <dbReference type="ARBA" id="ARBA00022691"/>
    </source>
</evidence>
<dbReference type="SUPFAM" id="SSF81799">
    <property type="entry name" value="Putative methyltransferase TM0872, insert domain"/>
    <property type="match status" value="1"/>
</dbReference>
<evidence type="ECO:0000256" key="4">
    <source>
        <dbReference type="ARBA" id="ARBA00022603"/>
    </source>
</evidence>
<evidence type="ECO:0000256" key="7">
    <source>
        <dbReference type="HAMAP-Rule" id="MF_01007"/>
    </source>
</evidence>
<dbReference type="EC" id="2.1.1.199" evidence="7"/>
<reference evidence="8 9" key="1">
    <citation type="journal article" date="2016" name="Nat. Commun.">
        <title>Thousands of microbial genomes shed light on interconnected biogeochemical processes in an aquifer system.</title>
        <authorList>
            <person name="Anantharaman K."/>
            <person name="Brown C.T."/>
            <person name="Hug L.A."/>
            <person name="Sharon I."/>
            <person name="Castelle C.J."/>
            <person name="Probst A.J."/>
            <person name="Thomas B.C."/>
            <person name="Singh A."/>
            <person name="Wilkins M.J."/>
            <person name="Karaoz U."/>
            <person name="Brodie E.L."/>
            <person name="Williams K.H."/>
            <person name="Hubbard S.S."/>
            <person name="Banfield J.F."/>
        </authorList>
    </citation>
    <scope>NUCLEOTIDE SEQUENCE [LARGE SCALE GENOMIC DNA]</scope>
</reference>
<dbReference type="FunFam" id="1.10.150.170:FF:000001">
    <property type="entry name" value="Ribosomal RNA small subunit methyltransferase H"/>
    <property type="match status" value="1"/>
</dbReference>
<keyword evidence="3 7" id="KW-0698">rRNA processing</keyword>
<dbReference type="InterPro" id="IPR002903">
    <property type="entry name" value="RsmH"/>
</dbReference>
<name>A0A1G1KRM2_9BACT</name>
<feature type="binding site" evidence="7">
    <location>
        <position position="77"/>
    </location>
    <ligand>
        <name>S-adenosyl-L-methionine</name>
        <dbReference type="ChEBI" id="CHEBI:59789"/>
    </ligand>
</feature>
<dbReference type="InterPro" id="IPR029063">
    <property type="entry name" value="SAM-dependent_MTases_sf"/>
</dbReference>
<proteinExistence type="inferred from homology"/>
<dbReference type="PIRSF" id="PIRSF004486">
    <property type="entry name" value="MraW"/>
    <property type="match status" value="1"/>
</dbReference>
<dbReference type="GO" id="GO:0005737">
    <property type="term" value="C:cytoplasm"/>
    <property type="evidence" value="ECO:0007669"/>
    <property type="project" value="UniProtKB-SubCell"/>
</dbReference>
<gene>
    <name evidence="7" type="primary">rsmH</name>
    <name evidence="8" type="ORF">A3G33_11480</name>
</gene>
<dbReference type="AlphaFoldDB" id="A0A1G1KRM2"/>
<sequence>MHVPVLLKEVITLLDLRPGNIVLDGTVGSGGHAEAIMRVIGSTGYFIGLDQDEQAIARSRERLNKLNQPFILKHSQFGRLDEILVSLNMPRVDAVLLDVGFCLDQIEDAGRGFSFLRDGPLDMRMDQTSGRTAAELIHDSSEEELSTIFYEYGEERHARSIARAIVRERTKKEIQTTKDLAELIFNLTPARFRYGRIHPATRVFQALRIAVNDELNQLTEALPKAFDSLVINGKLSVISFHSLEDRIVKHFFKRMKTESRGVILTKKPVCPGEEEILHNSMSRSAKLRVIKRVK</sequence>
<comment type="caution">
    <text evidence="8">The sequence shown here is derived from an EMBL/GenBank/DDBJ whole genome shotgun (WGS) entry which is preliminary data.</text>
</comment>